<name>A0ABV8GKZ4_9ACTN</name>
<evidence type="ECO:0000256" key="1">
    <source>
        <dbReference type="SAM" id="MobiDB-lite"/>
    </source>
</evidence>
<feature type="region of interest" description="Disordered" evidence="1">
    <location>
        <begin position="178"/>
        <end position="197"/>
    </location>
</feature>
<comment type="caution">
    <text evidence="2">The sequence shown here is derived from an EMBL/GenBank/DDBJ whole genome shotgun (WGS) entry which is preliminary data.</text>
</comment>
<dbReference type="RefSeq" id="WP_379534465.1">
    <property type="nucleotide sequence ID" value="NZ_JBHSBI010000036.1"/>
</dbReference>
<evidence type="ECO:0000313" key="3">
    <source>
        <dbReference type="Proteomes" id="UP001595851"/>
    </source>
</evidence>
<protein>
    <recommendedName>
        <fullName evidence="4">Helix-turn-helix domain-containing protein</fullName>
    </recommendedName>
</protein>
<organism evidence="2 3">
    <name type="scientific">Nonomuraea purpurea</name>
    <dbReference type="NCBI Taxonomy" id="1849276"/>
    <lineage>
        <taxon>Bacteria</taxon>
        <taxon>Bacillati</taxon>
        <taxon>Actinomycetota</taxon>
        <taxon>Actinomycetes</taxon>
        <taxon>Streptosporangiales</taxon>
        <taxon>Streptosporangiaceae</taxon>
        <taxon>Nonomuraea</taxon>
    </lineage>
</organism>
<feature type="region of interest" description="Disordered" evidence="1">
    <location>
        <begin position="49"/>
        <end position="87"/>
    </location>
</feature>
<gene>
    <name evidence="2" type="ORF">ACFOY2_45920</name>
</gene>
<accession>A0ABV8GKZ4</accession>
<evidence type="ECO:0000313" key="2">
    <source>
        <dbReference type="EMBL" id="MFC4014630.1"/>
    </source>
</evidence>
<sequence>MVRGASAVAGAPPTSGPASERYRRFLELDRPGVKAESIARELGTSIRTVERYRSASSRSPASDPSPAPTEEPPPVPATTPRFSLRRRQGLAERTLEAALTMAVMIRDEDAAACHAFVQSLPRDQQAALPYVLAALVPVDRPRDELLEWITWDEHGRPIPGVPVPTGVPLCVTRRVPATPATAKRHRDQRQPLCDPCRDAESTYRRNLYQANKRRTRAA</sequence>
<proteinExistence type="predicted"/>
<reference evidence="3" key="1">
    <citation type="journal article" date="2019" name="Int. J. Syst. Evol. Microbiol.">
        <title>The Global Catalogue of Microorganisms (GCM) 10K type strain sequencing project: providing services to taxonomists for standard genome sequencing and annotation.</title>
        <authorList>
            <consortium name="The Broad Institute Genomics Platform"/>
            <consortium name="The Broad Institute Genome Sequencing Center for Infectious Disease"/>
            <person name="Wu L."/>
            <person name="Ma J."/>
        </authorList>
    </citation>
    <scope>NUCLEOTIDE SEQUENCE [LARGE SCALE GENOMIC DNA]</scope>
    <source>
        <strain evidence="3">TBRC 1276</strain>
    </source>
</reference>
<dbReference type="EMBL" id="JBHSBI010000036">
    <property type="protein sequence ID" value="MFC4014630.1"/>
    <property type="molecule type" value="Genomic_DNA"/>
</dbReference>
<feature type="compositionally biased region" description="Pro residues" evidence="1">
    <location>
        <begin position="63"/>
        <end position="77"/>
    </location>
</feature>
<keyword evidence="3" id="KW-1185">Reference proteome</keyword>
<dbReference type="Proteomes" id="UP001595851">
    <property type="component" value="Unassembled WGS sequence"/>
</dbReference>
<feature type="region of interest" description="Disordered" evidence="1">
    <location>
        <begin position="1"/>
        <end position="22"/>
    </location>
</feature>
<evidence type="ECO:0008006" key="4">
    <source>
        <dbReference type="Google" id="ProtNLM"/>
    </source>
</evidence>